<keyword evidence="8" id="KW-1185">Reference proteome</keyword>
<keyword evidence="4 6" id="KW-0472">Membrane</keyword>
<feature type="transmembrane region" description="Helical" evidence="6">
    <location>
        <begin position="100"/>
        <end position="120"/>
    </location>
</feature>
<evidence type="ECO:0000313" key="7">
    <source>
        <dbReference type="EMBL" id="EFA81127.1"/>
    </source>
</evidence>
<dbReference type="PANTHER" id="PTHR13146">
    <property type="match status" value="1"/>
</dbReference>
<comment type="caution">
    <text evidence="7">The sequence shown here is derived from an EMBL/GenBank/DDBJ whole genome shotgun (WGS) entry which is preliminary data.</text>
</comment>
<evidence type="ECO:0000256" key="2">
    <source>
        <dbReference type="ARBA" id="ARBA00022692"/>
    </source>
</evidence>
<feature type="transmembrane region" description="Helical" evidence="6">
    <location>
        <begin position="126"/>
        <end position="146"/>
    </location>
</feature>
<evidence type="ECO:0000256" key="4">
    <source>
        <dbReference type="ARBA" id="ARBA00023136"/>
    </source>
</evidence>
<evidence type="ECO:0000256" key="5">
    <source>
        <dbReference type="SAM" id="MobiDB-lite"/>
    </source>
</evidence>
<name>D3BBU4_HETP5</name>
<feature type="transmembrane region" description="Helical" evidence="6">
    <location>
        <begin position="227"/>
        <end position="246"/>
    </location>
</feature>
<gene>
    <name evidence="7" type="ORF">PPL_05963</name>
</gene>
<dbReference type="STRING" id="670386.D3BBU4"/>
<dbReference type="PANTHER" id="PTHR13146:SF0">
    <property type="entry name" value="SOLUTE CARRIER FAMILY 35 MEMBER F6"/>
    <property type="match status" value="1"/>
</dbReference>
<dbReference type="AlphaFoldDB" id="D3BBU4"/>
<feature type="compositionally biased region" description="Low complexity" evidence="5">
    <location>
        <begin position="286"/>
        <end position="304"/>
    </location>
</feature>
<dbReference type="InParanoid" id="D3BBU4"/>
<feature type="transmembrane region" description="Helical" evidence="6">
    <location>
        <begin position="153"/>
        <end position="172"/>
    </location>
</feature>
<evidence type="ECO:0000313" key="8">
    <source>
        <dbReference type="Proteomes" id="UP000001396"/>
    </source>
</evidence>
<protein>
    <recommendedName>
        <fullName evidence="9">UDP-galactose transporter</fullName>
    </recommendedName>
</protein>
<dbReference type="InterPro" id="IPR007271">
    <property type="entry name" value="Nuc_sug_transpt"/>
</dbReference>
<dbReference type="SUPFAM" id="SSF103481">
    <property type="entry name" value="Multidrug resistance efflux transporter EmrE"/>
    <property type="match status" value="1"/>
</dbReference>
<accession>D3BBU4</accession>
<keyword evidence="2 6" id="KW-0812">Transmembrane</keyword>
<comment type="subcellular location">
    <subcellularLocation>
        <location evidence="1">Membrane</location>
        <topology evidence="1">Multi-pass membrane protein</topology>
    </subcellularLocation>
</comment>
<dbReference type="Pfam" id="PF04142">
    <property type="entry name" value="Nuc_sug_transp"/>
    <property type="match status" value="1"/>
</dbReference>
<reference evidence="7 8" key="1">
    <citation type="journal article" date="2011" name="Genome Res.">
        <title>Phylogeny-wide analysis of social amoeba genomes highlights ancient origins for complex intercellular communication.</title>
        <authorList>
            <person name="Heidel A.J."/>
            <person name="Lawal H.M."/>
            <person name="Felder M."/>
            <person name="Schilde C."/>
            <person name="Helps N.R."/>
            <person name="Tunggal B."/>
            <person name="Rivero F."/>
            <person name="John U."/>
            <person name="Schleicher M."/>
            <person name="Eichinger L."/>
            <person name="Platzer M."/>
            <person name="Noegel A.A."/>
            <person name="Schaap P."/>
            <person name="Gloeckner G."/>
        </authorList>
    </citation>
    <scope>NUCLEOTIDE SEQUENCE [LARGE SCALE GENOMIC DNA]</scope>
    <source>
        <strain evidence="8">ATCC 26659 / Pp 5 / PN500</strain>
    </source>
</reference>
<feature type="region of interest" description="Disordered" evidence="5">
    <location>
        <begin position="286"/>
        <end position="320"/>
    </location>
</feature>
<evidence type="ECO:0008006" key="9">
    <source>
        <dbReference type="Google" id="ProtNLM"/>
    </source>
</evidence>
<proteinExistence type="predicted"/>
<organism evidence="7 8">
    <name type="scientific">Heterostelium pallidum (strain ATCC 26659 / Pp 5 / PN500)</name>
    <name type="common">Cellular slime mold</name>
    <name type="synonym">Polysphondylium pallidum</name>
    <dbReference type="NCBI Taxonomy" id="670386"/>
    <lineage>
        <taxon>Eukaryota</taxon>
        <taxon>Amoebozoa</taxon>
        <taxon>Evosea</taxon>
        <taxon>Eumycetozoa</taxon>
        <taxon>Dictyostelia</taxon>
        <taxon>Acytosteliales</taxon>
        <taxon>Acytosteliaceae</taxon>
        <taxon>Heterostelium</taxon>
    </lineage>
</organism>
<dbReference type="Proteomes" id="UP000001396">
    <property type="component" value="Unassembled WGS sequence"/>
</dbReference>
<keyword evidence="3 6" id="KW-1133">Transmembrane helix</keyword>
<evidence type="ECO:0000256" key="6">
    <source>
        <dbReference type="SAM" id="Phobius"/>
    </source>
</evidence>
<dbReference type="GO" id="GO:0000139">
    <property type="term" value="C:Golgi membrane"/>
    <property type="evidence" value="ECO:0007669"/>
    <property type="project" value="InterPro"/>
</dbReference>
<dbReference type="GO" id="GO:0015165">
    <property type="term" value="F:pyrimidine nucleotide-sugar transmembrane transporter activity"/>
    <property type="evidence" value="ECO:0007669"/>
    <property type="project" value="InterPro"/>
</dbReference>
<dbReference type="RefSeq" id="XP_020433245.1">
    <property type="nucleotide sequence ID" value="XM_020576833.1"/>
</dbReference>
<feature type="transmembrane region" description="Helical" evidence="6">
    <location>
        <begin position="60"/>
        <end position="80"/>
    </location>
</feature>
<evidence type="ECO:0000256" key="3">
    <source>
        <dbReference type="ARBA" id="ARBA00022989"/>
    </source>
</evidence>
<feature type="transmembrane region" description="Helical" evidence="6">
    <location>
        <begin position="32"/>
        <end position="54"/>
    </location>
</feature>
<feature type="transmembrane region" description="Helical" evidence="6">
    <location>
        <begin position="258"/>
        <end position="278"/>
    </location>
</feature>
<dbReference type="EMBL" id="ADBJ01000026">
    <property type="protein sequence ID" value="EFA81127.1"/>
    <property type="molecule type" value="Genomic_DNA"/>
</dbReference>
<dbReference type="InterPro" id="IPR037185">
    <property type="entry name" value="EmrE-like"/>
</dbReference>
<evidence type="ECO:0000256" key="1">
    <source>
        <dbReference type="ARBA" id="ARBA00004141"/>
    </source>
</evidence>
<dbReference type="GeneID" id="31361447"/>
<sequence length="320" mass="33832">MTASKKSGNSGAPPGSTVSSTNSAINAEMLKALTYCGVFLGSGICNTLIVQLIYDTAKFDSRAMLTNTFIFMGYAMMRFLPAPTKGTVKLRPGSAVPSKVYIVLAVLDAFASLLTTVGQISIGSGLFQVIFSSKIIFSALLSKFWLRRSLTPAKWASIFVIVFGLIICVYKPSSGSSSVVPNTVNTLPTVDSTTSTVDALDAATKQQQLTTTNNSSFFAEYGTVTMGVLYALQSIVVFFSSAMFLCDPTHPTRSGQCLTTSKLLGSMIVITGGLLYTFSSAAASNTPTPASNTNNTNSTQNTNFIPPSPSKTLLIKTPTN</sequence>